<organism evidence="3 4">
    <name type="scientific">Crenobacter oryzisoli</name>
    <dbReference type="NCBI Taxonomy" id="3056844"/>
    <lineage>
        <taxon>Bacteria</taxon>
        <taxon>Pseudomonadati</taxon>
        <taxon>Pseudomonadota</taxon>
        <taxon>Betaproteobacteria</taxon>
        <taxon>Neisseriales</taxon>
        <taxon>Neisseriaceae</taxon>
        <taxon>Crenobacter</taxon>
    </lineage>
</organism>
<gene>
    <name evidence="3" type="ORF">QU481_02130</name>
</gene>
<dbReference type="NCBIfam" id="TIGR01254">
    <property type="entry name" value="sfuA"/>
    <property type="match status" value="1"/>
</dbReference>
<dbReference type="Pfam" id="PF13343">
    <property type="entry name" value="SBP_bac_6"/>
    <property type="match status" value="1"/>
</dbReference>
<name>A0ABT7XIU8_9NEIS</name>
<dbReference type="Proteomes" id="UP001168540">
    <property type="component" value="Unassembled WGS sequence"/>
</dbReference>
<comment type="caution">
    <text evidence="3">The sequence shown here is derived from an EMBL/GenBank/DDBJ whole genome shotgun (WGS) entry which is preliminary data.</text>
</comment>
<keyword evidence="4" id="KW-1185">Reference proteome</keyword>
<feature type="signal peptide" evidence="2">
    <location>
        <begin position="1"/>
        <end position="25"/>
    </location>
</feature>
<evidence type="ECO:0000256" key="2">
    <source>
        <dbReference type="SAM" id="SignalP"/>
    </source>
</evidence>
<evidence type="ECO:0000313" key="4">
    <source>
        <dbReference type="Proteomes" id="UP001168540"/>
    </source>
</evidence>
<sequence length="341" mass="36267">MFTQRLLPLALVATGLAPLAPLAHAAELRVLTHDSFELPKPLIAQFEKQSGVKLSIIKAGDAGAMVNKLILTKANPIADVAYGIDNSLVGKAAAAGVIEPYAPAGKAVQNLPNGVVSVDYGYVTLNIDKAWFAKHGKPLPTSLDALTTPVYKDLLVMPNPATSSPGLAFLSANVQSMGEDKAFAFWGKLRDNGVKVAKGWSEAYYTDFSRNGGSRPIVVSYATSPAAEVFYSKTKLTESPTANLNLPGGVFQQVEGAALIKGGGERVAARQFIDYLRSVPVQQALQTTMWMYPVNPAAAIDPVFRHADKPAGVKPADSQAIAARGQQWVARWTRVVLKGGQ</sequence>
<accession>A0ABT7XIU8</accession>
<dbReference type="RefSeq" id="WP_289828222.1">
    <property type="nucleotide sequence ID" value="NZ_JAUEDK010000003.1"/>
</dbReference>
<proteinExistence type="predicted"/>
<dbReference type="PANTHER" id="PTHR30006">
    <property type="entry name" value="THIAMINE-BINDING PERIPLASMIC PROTEIN-RELATED"/>
    <property type="match status" value="1"/>
</dbReference>
<dbReference type="Gene3D" id="3.40.190.10">
    <property type="entry name" value="Periplasmic binding protein-like II"/>
    <property type="match status" value="2"/>
</dbReference>
<dbReference type="InterPro" id="IPR005948">
    <property type="entry name" value="ThiB-like"/>
</dbReference>
<evidence type="ECO:0000313" key="3">
    <source>
        <dbReference type="EMBL" id="MDN0073691.1"/>
    </source>
</evidence>
<protein>
    <submittedName>
        <fullName evidence="3">Thiamine ABC transporter substrate-binding protein</fullName>
    </submittedName>
</protein>
<dbReference type="EMBL" id="JAUEDK010000003">
    <property type="protein sequence ID" value="MDN0073691.1"/>
    <property type="molecule type" value="Genomic_DNA"/>
</dbReference>
<dbReference type="PANTHER" id="PTHR30006:SF2">
    <property type="entry name" value="ABC TRANSPORTER SUBSTRATE-BINDING PROTEIN"/>
    <property type="match status" value="1"/>
</dbReference>
<reference evidence="3" key="1">
    <citation type="submission" date="2023-06" db="EMBL/GenBank/DDBJ databases">
        <authorList>
            <person name="Zhang S."/>
        </authorList>
    </citation>
    <scope>NUCLEOTIDE SEQUENCE</scope>
    <source>
        <strain evidence="3">SG2303</strain>
    </source>
</reference>
<dbReference type="SUPFAM" id="SSF53850">
    <property type="entry name" value="Periplasmic binding protein-like II"/>
    <property type="match status" value="1"/>
</dbReference>
<keyword evidence="1 2" id="KW-0732">Signal</keyword>
<feature type="chain" id="PRO_5046076912" evidence="2">
    <location>
        <begin position="26"/>
        <end position="341"/>
    </location>
</feature>
<evidence type="ECO:0000256" key="1">
    <source>
        <dbReference type="ARBA" id="ARBA00022729"/>
    </source>
</evidence>